<organism evidence="2 3">
    <name type="scientific">Glonium stellatum</name>
    <dbReference type="NCBI Taxonomy" id="574774"/>
    <lineage>
        <taxon>Eukaryota</taxon>
        <taxon>Fungi</taxon>
        <taxon>Dikarya</taxon>
        <taxon>Ascomycota</taxon>
        <taxon>Pezizomycotina</taxon>
        <taxon>Dothideomycetes</taxon>
        <taxon>Pleosporomycetidae</taxon>
        <taxon>Gloniales</taxon>
        <taxon>Gloniaceae</taxon>
        <taxon>Glonium</taxon>
    </lineage>
</organism>
<keyword evidence="3" id="KW-1185">Reference proteome</keyword>
<feature type="region of interest" description="Disordered" evidence="1">
    <location>
        <begin position="466"/>
        <end position="485"/>
    </location>
</feature>
<feature type="compositionally biased region" description="Polar residues" evidence="1">
    <location>
        <begin position="466"/>
        <end position="479"/>
    </location>
</feature>
<feature type="compositionally biased region" description="Basic and acidic residues" evidence="1">
    <location>
        <begin position="95"/>
        <end position="118"/>
    </location>
</feature>
<feature type="compositionally biased region" description="Polar residues" evidence="1">
    <location>
        <begin position="502"/>
        <end position="515"/>
    </location>
</feature>
<feature type="region of interest" description="Disordered" evidence="1">
    <location>
        <begin position="1"/>
        <end position="30"/>
    </location>
</feature>
<feature type="compositionally biased region" description="Acidic residues" evidence="1">
    <location>
        <begin position="119"/>
        <end position="128"/>
    </location>
</feature>
<feature type="region of interest" description="Disordered" evidence="1">
    <location>
        <begin position="499"/>
        <end position="519"/>
    </location>
</feature>
<accession>A0A8E2JUH7</accession>
<protein>
    <submittedName>
        <fullName evidence="2">Uncharacterized protein</fullName>
    </submittedName>
</protein>
<feature type="region of interest" description="Disordered" evidence="1">
    <location>
        <begin position="556"/>
        <end position="613"/>
    </location>
</feature>
<dbReference type="Proteomes" id="UP000250140">
    <property type="component" value="Unassembled WGS sequence"/>
</dbReference>
<dbReference type="AlphaFoldDB" id="A0A8E2JUH7"/>
<feature type="compositionally biased region" description="Basic and acidic residues" evidence="1">
    <location>
        <begin position="586"/>
        <end position="613"/>
    </location>
</feature>
<evidence type="ECO:0000313" key="3">
    <source>
        <dbReference type="Proteomes" id="UP000250140"/>
    </source>
</evidence>
<sequence length="613" mass="68520">MTDSVTGNLNDLAKQPNATGTKSSPTRSWRVKASNTEQDIIVLQAPNLIAKFDTTNATDVDYTLPLGYKDYASASFDEYIRKKVIPKKIEDQVRRGQLKSRQEERAKAFEEQSRLKNVDDEDADADDCDENTEEEIDDVDQITITDQTDFLRVLNERIRRRVAYREVSGPILAARNNQTASELQLRRALIGQPHDKTSTTEKSIKSSTGVPNSSIYKGLFSGPRLALDYLDRSDTEWNTTSNIGVPETIAQMDPHVRNVYHALSNTKDINDEKLPSGWEACPQEIFEAISWEIVFKAVELHKRGSMVRRFPFQLESQNKYAEKHLSFDQRIMSICSTLRVWKEACVSALNRMGIDDLVAGPNVLWNKKQNRYLQNHQAQQPNILPTQSKVTASSGRQVQASSTAPAMFGNPTYGPPIYSSPYMGHSPYIGHPPYMGRSPYYSNTSFYYNSRPPSYDKQFIESRGAQLSTPATCTKSGPSLSPEIPMPHAAQKTLEAAPEQRINPSSELNNCSTLPLENGFVQPDASREMTLSEQGKQEALDPQTVSLPAISPAISTPAAAEHQRQDAHIQVESQTHANVQQSPPQHAEDGNKSIEDPNELRQAKRPRLGDGKD</sequence>
<name>A0A8E2JUH7_9PEZI</name>
<feature type="region of interest" description="Disordered" evidence="1">
    <location>
        <begin position="95"/>
        <end position="128"/>
    </location>
</feature>
<proteinExistence type="predicted"/>
<gene>
    <name evidence="2" type="ORF">AOQ84DRAFT_220545</name>
</gene>
<evidence type="ECO:0000313" key="2">
    <source>
        <dbReference type="EMBL" id="OCL09664.1"/>
    </source>
</evidence>
<evidence type="ECO:0000256" key="1">
    <source>
        <dbReference type="SAM" id="MobiDB-lite"/>
    </source>
</evidence>
<dbReference type="EMBL" id="KV749382">
    <property type="protein sequence ID" value="OCL09664.1"/>
    <property type="molecule type" value="Genomic_DNA"/>
</dbReference>
<feature type="compositionally biased region" description="Polar residues" evidence="1">
    <location>
        <begin position="571"/>
        <end position="584"/>
    </location>
</feature>
<reference evidence="2 3" key="1">
    <citation type="journal article" date="2016" name="Nat. Commun.">
        <title>Ectomycorrhizal ecology is imprinted in the genome of the dominant symbiotic fungus Cenococcum geophilum.</title>
        <authorList>
            <consortium name="DOE Joint Genome Institute"/>
            <person name="Peter M."/>
            <person name="Kohler A."/>
            <person name="Ohm R.A."/>
            <person name="Kuo A."/>
            <person name="Krutzmann J."/>
            <person name="Morin E."/>
            <person name="Arend M."/>
            <person name="Barry K.W."/>
            <person name="Binder M."/>
            <person name="Choi C."/>
            <person name="Clum A."/>
            <person name="Copeland A."/>
            <person name="Grisel N."/>
            <person name="Haridas S."/>
            <person name="Kipfer T."/>
            <person name="LaButti K."/>
            <person name="Lindquist E."/>
            <person name="Lipzen A."/>
            <person name="Maire R."/>
            <person name="Meier B."/>
            <person name="Mihaltcheva S."/>
            <person name="Molinier V."/>
            <person name="Murat C."/>
            <person name="Poggeler S."/>
            <person name="Quandt C.A."/>
            <person name="Sperisen C."/>
            <person name="Tritt A."/>
            <person name="Tisserant E."/>
            <person name="Crous P.W."/>
            <person name="Henrissat B."/>
            <person name="Nehls U."/>
            <person name="Egli S."/>
            <person name="Spatafora J.W."/>
            <person name="Grigoriev I.V."/>
            <person name="Martin F.M."/>
        </authorList>
    </citation>
    <scope>NUCLEOTIDE SEQUENCE [LARGE SCALE GENOMIC DNA]</scope>
    <source>
        <strain evidence="2 3">CBS 207.34</strain>
    </source>
</reference>
<feature type="compositionally biased region" description="Polar residues" evidence="1">
    <location>
        <begin position="16"/>
        <end position="30"/>
    </location>
</feature>